<dbReference type="RefSeq" id="WP_085142633.1">
    <property type="nucleotide sequence ID" value="NZ_JACKVA010000035.1"/>
</dbReference>
<evidence type="ECO:0000313" key="4">
    <source>
        <dbReference type="Proteomes" id="UP000182227"/>
    </source>
</evidence>
<name>A0A0U1D3K3_9MYCO</name>
<keyword evidence="5" id="KW-1185">Reference proteome</keyword>
<dbReference type="Proteomes" id="UP000193811">
    <property type="component" value="Unassembled WGS sequence"/>
</dbReference>
<feature type="compositionally biased region" description="Basic and acidic residues" evidence="1">
    <location>
        <begin position="56"/>
        <end position="69"/>
    </location>
</feature>
<dbReference type="EMBL" id="LQOP01000034">
    <property type="protein sequence ID" value="ORV20980.1"/>
    <property type="molecule type" value="Genomic_DNA"/>
</dbReference>
<feature type="compositionally biased region" description="Acidic residues" evidence="1">
    <location>
        <begin position="70"/>
        <end position="83"/>
    </location>
</feature>
<evidence type="ECO:0000256" key="1">
    <source>
        <dbReference type="SAM" id="MobiDB-lite"/>
    </source>
</evidence>
<protein>
    <submittedName>
        <fullName evidence="2">Uncharacterized protein</fullName>
    </submittedName>
</protein>
<organism evidence="2 4">
    <name type="scientific">Mycolicibacterium conceptionense</name>
    <dbReference type="NCBI Taxonomy" id="451644"/>
    <lineage>
        <taxon>Bacteria</taxon>
        <taxon>Bacillati</taxon>
        <taxon>Actinomycetota</taxon>
        <taxon>Actinomycetes</taxon>
        <taxon>Mycobacteriales</taxon>
        <taxon>Mycobacteriaceae</taxon>
        <taxon>Mycolicibacterium</taxon>
    </lineage>
</organism>
<evidence type="ECO:0000313" key="5">
    <source>
        <dbReference type="Proteomes" id="UP000193811"/>
    </source>
</evidence>
<dbReference type="AlphaFoldDB" id="A0A0U1D3K3"/>
<reference evidence="3 5" key="2">
    <citation type="submission" date="2016-01" db="EMBL/GenBank/DDBJ databases">
        <title>The new phylogeny of the genus Mycobacterium.</title>
        <authorList>
            <person name="Tarcisio F."/>
            <person name="Conor M."/>
            <person name="Antonella G."/>
            <person name="Elisabetta G."/>
            <person name="Giulia F.S."/>
            <person name="Sara T."/>
            <person name="Anna F."/>
            <person name="Clotilde B."/>
            <person name="Roberto B."/>
            <person name="Veronica D.S."/>
            <person name="Fabio R."/>
            <person name="Monica P."/>
            <person name="Olivier J."/>
            <person name="Enrico T."/>
            <person name="Nicola S."/>
        </authorList>
    </citation>
    <scope>NUCLEOTIDE SEQUENCE [LARGE SCALE GENOMIC DNA]</scope>
    <source>
        <strain evidence="3 5">CCUG 50187</strain>
    </source>
</reference>
<proteinExistence type="predicted"/>
<accession>A0A0U1D3K3</accession>
<feature type="region of interest" description="Disordered" evidence="1">
    <location>
        <begin position="56"/>
        <end position="83"/>
    </location>
</feature>
<dbReference type="Proteomes" id="UP000182227">
    <property type="component" value="Unassembled WGS sequence"/>
</dbReference>
<evidence type="ECO:0000313" key="3">
    <source>
        <dbReference type="EMBL" id="ORV20980.1"/>
    </source>
</evidence>
<sequence length="83" mass="9180">MAHRRTPPHKRPATITLAIVSGVWGIFQWKDPTPPPGLDQILVLVFGAWLASEGIDRKNANDNKRKNSDDGADDADDDEETET</sequence>
<reference evidence="2 4" key="1">
    <citation type="submission" date="2015-03" db="EMBL/GenBank/DDBJ databases">
        <authorList>
            <person name="Murphy D."/>
        </authorList>
    </citation>
    <scope>NUCLEOTIDE SEQUENCE [LARGE SCALE GENOMIC DNA]</scope>
    <source>
        <strain evidence="2 4">D16</strain>
    </source>
</reference>
<dbReference type="GeneID" id="44299614"/>
<gene>
    <name evidence="3" type="ORF">AWB98_01400</name>
    <name evidence="2" type="ORF">BN970_01392</name>
</gene>
<evidence type="ECO:0000313" key="2">
    <source>
        <dbReference type="EMBL" id="CQD07379.1"/>
    </source>
</evidence>
<dbReference type="EMBL" id="CTEF01000001">
    <property type="protein sequence ID" value="CQD07379.1"/>
    <property type="molecule type" value="Genomic_DNA"/>
</dbReference>